<feature type="region of interest" description="Disordered" evidence="1">
    <location>
        <begin position="71"/>
        <end position="420"/>
    </location>
</feature>
<feature type="compositionally biased region" description="Low complexity" evidence="1">
    <location>
        <begin position="307"/>
        <end position="334"/>
    </location>
</feature>
<dbReference type="eggNOG" id="KOG1901">
    <property type="taxonomic scope" value="Eukaryota"/>
</dbReference>
<protein>
    <recommendedName>
        <fullName evidence="2">YTH domain-containing protein</fullName>
    </recommendedName>
</protein>
<feature type="compositionally biased region" description="Polar residues" evidence="1">
    <location>
        <begin position="94"/>
        <end position="110"/>
    </location>
</feature>
<gene>
    <name evidence="3" type="ORF">HETIRDRAFT_380438</name>
</gene>
<evidence type="ECO:0000313" key="4">
    <source>
        <dbReference type="Proteomes" id="UP000030671"/>
    </source>
</evidence>
<accession>W4KJW7</accession>
<dbReference type="Proteomes" id="UP000030671">
    <property type="component" value="Unassembled WGS sequence"/>
</dbReference>
<feature type="compositionally biased region" description="Pro residues" evidence="1">
    <location>
        <begin position="1"/>
        <end position="15"/>
    </location>
</feature>
<keyword evidence="4" id="KW-1185">Reference proteome</keyword>
<dbReference type="GO" id="GO:0061157">
    <property type="term" value="P:mRNA destabilization"/>
    <property type="evidence" value="ECO:0007669"/>
    <property type="project" value="TreeGrafter"/>
</dbReference>
<feature type="compositionally biased region" description="Low complexity" evidence="1">
    <location>
        <begin position="279"/>
        <end position="292"/>
    </location>
</feature>
<feature type="compositionally biased region" description="Pro residues" evidence="1">
    <location>
        <begin position="335"/>
        <end position="345"/>
    </location>
</feature>
<sequence length="782" mass="84955">MSAPPHPISPPPPAAAAPASTGVRRHHTITATSRSARAGSRPPISEESHEQQTWNDDEVVDQDWVGAVGAVGEKGSLHRQASLPTRYNRAYGQGSRQSGTITPRTLNSLTAIAGQEGDEEDWEREMARMRSEEEAAYSNTDHPQHQQMIDSQSGVSPLSPHFHAIPSPPPAGSGVRRHQSLTYGAATGGVRRMASSGLKRAGTLQAQIRAPGQPPQSPSPTNAEEEYEYDESSNGHEDEAYFSRQPSAQAQQAQSQYPTSPIGRSPWSTPSNEWRTPAGSSNLVGNNSSSNVAIDDVQRALSSLDINHQQQQQQHQNQGYPQPGYPGGQSAHPPRFNPPHPPPQQMPGMRPGANGGGGGRKLQLVTDLDGRNAPLTGPNAGPVSASAYVPPIGQQPLQQQQTQQQQQRGGAERDERAYTASGAWDQKERVLQGRTSNPNLNYMYAQQQQQQQQQGKPGAPGVPNVPTIPAQYLQQGMGGSSRMGVAGPGQGQAGLAGQQAFLTSPVDVPTLIATKGYNPANFDVRPTFARYFVIKSYMEDDVHKSLKYEIWSSTDPGNKRLDKAFKETAGRGPIYLFFSVNASGHFCGMAEMLTPVDYTRSSTVWASDKWKGVFKVRWIFVRDIPNANLRHIRLNNTQERKPVTNSRDTQELLPDAGQEMLRIFHTHPARTSLLQDFAFYELQSMQKMQTGPVPPQAAASPQGSSPSPPQQHAFAAINQANTLAYASHQLQMPHITPMMQMQMASPFVSPHAMHSVMRNPSPVPVVHGQGYMGMSGVPGFSS</sequence>
<evidence type="ECO:0000313" key="3">
    <source>
        <dbReference type="EMBL" id="ETW86158.1"/>
    </source>
</evidence>
<proteinExistence type="predicted"/>
<dbReference type="Gene3D" id="3.10.590.10">
    <property type="entry name" value="ph1033 like domains"/>
    <property type="match status" value="1"/>
</dbReference>
<dbReference type="Pfam" id="PF04146">
    <property type="entry name" value="YTH"/>
    <property type="match status" value="1"/>
</dbReference>
<dbReference type="PANTHER" id="PTHR12357:SF89">
    <property type="entry name" value="YTH DOMAIN-CONTAINING FAMILY PROTEIN"/>
    <property type="match status" value="1"/>
</dbReference>
<dbReference type="InParanoid" id="W4KJW7"/>
<dbReference type="InterPro" id="IPR045168">
    <property type="entry name" value="YTH_prot"/>
</dbReference>
<dbReference type="InterPro" id="IPR007275">
    <property type="entry name" value="YTH_domain"/>
</dbReference>
<dbReference type="OrthoDB" id="306690at2759"/>
<dbReference type="GO" id="GO:1990247">
    <property type="term" value="F:N6-methyladenosine-containing RNA reader activity"/>
    <property type="evidence" value="ECO:0007669"/>
    <property type="project" value="TreeGrafter"/>
</dbReference>
<feature type="domain" description="YTH" evidence="2">
    <location>
        <begin position="529"/>
        <end position="664"/>
    </location>
</feature>
<dbReference type="GO" id="GO:0003729">
    <property type="term" value="F:mRNA binding"/>
    <property type="evidence" value="ECO:0007669"/>
    <property type="project" value="TreeGrafter"/>
</dbReference>
<feature type="compositionally biased region" description="Polar residues" evidence="1">
    <location>
        <begin position="137"/>
        <end position="156"/>
    </location>
</feature>
<dbReference type="KEGG" id="hir:HETIRDRAFT_380438"/>
<feature type="compositionally biased region" description="Low complexity" evidence="1">
    <location>
        <begin position="394"/>
        <end position="407"/>
    </location>
</feature>
<evidence type="ECO:0000256" key="1">
    <source>
        <dbReference type="SAM" id="MobiDB-lite"/>
    </source>
</evidence>
<reference evidence="3 4" key="1">
    <citation type="journal article" date="2012" name="New Phytol.">
        <title>Insight into trade-off between wood decay and parasitism from the genome of a fungal forest pathogen.</title>
        <authorList>
            <person name="Olson A."/>
            <person name="Aerts A."/>
            <person name="Asiegbu F."/>
            <person name="Belbahri L."/>
            <person name="Bouzid O."/>
            <person name="Broberg A."/>
            <person name="Canback B."/>
            <person name="Coutinho P.M."/>
            <person name="Cullen D."/>
            <person name="Dalman K."/>
            <person name="Deflorio G."/>
            <person name="van Diepen L.T."/>
            <person name="Dunand C."/>
            <person name="Duplessis S."/>
            <person name="Durling M."/>
            <person name="Gonthier P."/>
            <person name="Grimwood J."/>
            <person name="Fossdal C.G."/>
            <person name="Hansson D."/>
            <person name="Henrissat B."/>
            <person name="Hietala A."/>
            <person name="Himmelstrand K."/>
            <person name="Hoffmeister D."/>
            <person name="Hogberg N."/>
            <person name="James T.Y."/>
            <person name="Karlsson M."/>
            <person name="Kohler A."/>
            <person name="Kues U."/>
            <person name="Lee Y.H."/>
            <person name="Lin Y.C."/>
            <person name="Lind M."/>
            <person name="Lindquist E."/>
            <person name="Lombard V."/>
            <person name="Lucas S."/>
            <person name="Lunden K."/>
            <person name="Morin E."/>
            <person name="Murat C."/>
            <person name="Park J."/>
            <person name="Raffaello T."/>
            <person name="Rouze P."/>
            <person name="Salamov A."/>
            <person name="Schmutz J."/>
            <person name="Solheim H."/>
            <person name="Stahlberg J."/>
            <person name="Velez H."/>
            <person name="de Vries R.P."/>
            <person name="Wiebenga A."/>
            <person name="Woodward S."/>
            <person name="Yakovlev I."/>
            <person name="Garbelotto M."/>
            <person name="Martin F."/>
            <person name="Grigoriev I.V."/>
            <person name="Stenlid J."/>
        </authorList>
    </citation>
    <scope>NUCLEOTIDE SEQUENCE [LARGE SCALE GENOMIC DNA]</scope>
    <source>
        <strain evidence="3 4">TC 32-1</strain>
    </source>
</reference>
<evidence type="ECO:0000259" key="2">
    <source>
        <dbReference type="PROSITE" id="PS50882"/>
    </source>
</evidence>
<feature type="compositionally biased region" description="Basic and acidic residues" evidence="1">
    <location>
        <begin position="124"/>
        <end position="133"/>
    </location>
</feature>
<dbReference type="RefSeq" id="XP_009542927.1">
    <property type="nucleotide sequence ID" value="XM_009544632.1"/>
</dbReference>
<feature type="compositionally biased region" description="Low complexity" evidence="1">
    <location>
        <begin position="696"/>
        <end position="711"/>
    </location>
</feature>
<dbReference type="PROSITE" id="PS50882">
    <property type="entry name" value="YTH"/>
    <property type="match status" value="1"/>
</dbReference>
<feature type="region of interest" description="Disordered" evidence="1">
    <location>
        <begin position="1"/>
        <end position="57"/>
    </location>
</feature>
<dbReference type="HOGENOM" id="CLU_018685_0_0_1"/>
<feature type="region of interest" description="Disordered" evidence="1">
    <location>
        <begin position="689"/>
        <end position="711"/>
    </location>
</feature>
<dbReference type="PANTHER" id="PTHR12357">
    <property type="entry name" value="YTH YT521-B HOMOLOGY DOMAIN-CONTAINING"/>
    <property type="match status" value="1"/>
</dbReference>
<dbReference type="AlphaFoldDB" id="W4KJW7"/>
<dbReference type="GO" id="GO:0005737">
    <property type="term" value="C:cytoplasm"/>
    <property type="evidence" value="ECO:0007669"/>
    <property type="project" value="TreeGrafter"/>
</dbReference>
<dbReference type="STRING" id="747525.W4KJW7"/>
<dbReference type="GeneID" id="20672023"/>
<feature type="compositionally biased region" description="Low complexity" evidence="1">
    <location>
        <begin position="245"/>
        <end position="261"/>
    </location>
</feature>
<dbReference type="EMBL" id="KI925455">
    <property type="protein sequence ID" value="ETW86158.1"/>
    <property type="molecule type" value="Genomic_DNA"/>
</dbReference>
<dbReference type="CDD" id="cd21134">
    <property type="entry name" value="YTH"/>
    <property type="match status" value="1"/>
</dbReference>
<organism evidence="3 4">
    <name type="scientific">Heterobasidion irregulare (strain TC 32-1)</name>
    <dbReference type="NCBI Taxonomy" id="747525"/>
    <lineage>
        <taxon>Eukaryota</taxon>
        <taxon>Fungi</taxon>
        <taxon>Dikarya</taxon>
        <taxon>Basidiomycota</taxon>
        <taxon>Agaricomycotina</taxon>
        <taxon>Agaricomycetes</taxon>
        <taxon>Russulales</taxon>
        <taxon>Bondarzewiaceae</taxon>
        <taxon>Heterobasidion</taxon>
        <taxon>Heterobasidion annosum species complex</taxon>
    </lineage>
</organism>
<name>W4KJW7_HETIT</name>